<evidence type="ECO:0000313" key="2">
    <source>
        <dbReference type="EMBL" id="GAA4284336.1"/>
    </source>
</evidence>
<sequence length="89" mass="9840">MTRSGGFAGMRRSWSVQPKGPDEHRWCRLLDACPWDEAEESRPGAVGSPGADRFVYAIETPEHSITLPESSLVGPWRELVEWVQASDGG</sequence>
<dbReference type="EMBL" id="BAABAZ010000006">
    <property type="protein sequence ID" value="GAA4284336.1"/>
    <property type="molecule type" value="Genomic_DNA"/>
</dbReference>
<feature type="region of interest" description="Disordered" evidence="1">
    <location>
        <begin position="1"/>
        <end position="22"/>
    </location>
</feature>
<dbReference type="Proteomes" id="UP001501586">
    <property type="component" value="Unassembled WGS sequence"/>
</dbReference>
<reference evidence="3" key="1">
    <citation type="journal article" date="2019" name="Int. J. Syst. Evol. Microbiol.">
        <title>The Global Catalogue of Microorganisms (GCM) 10K type strain sequencing project: providing services to taxonomists for standard genome sequencing and annotation.</title>
        <authorList>
            <consortium name="The Broad Institute Genomics Platform"/>
            <consortium name="The Broad Institute Genome Sequencing Center for Infectious Disease"/>
            <person name="Wu L."/>
            <person name="Ma J."/>
        </authorList>
    </citation>
    <scope>NUCLEOTIDE SEQUENCE [LARGE SCALE GENOMIC DNA]</scope>
    <source>
        <strain evidence="3">JCM 17458</strain>
    </source>
</reference>
<gene>
    <name evidence="2" type="ORF">GCM10022261_18670</name>
</gene>
<keyword evidence="3" id="KW-1185">Reference proteome</keyword>
<proteinExistence type="predicted"/>
<name>A0ABP8EK42_9MICO</name>
<accession>A0ABP8EK42</accession>
<protein>
    <submittedName>
        <fullName evidence="2">Uncharacterized protein</fullName>
    </submittedName>
</protein>
<comment type="caution">
    <text evidence="2">The sequence shown here is derived from an EMBL/GenBank/DDBJ whole genome shotgun (WGS) entry which is preliminary data.</text>
</comment>
<evidence type="ECO:0000313" key="3">
    <source>
        <dbReference type="Proteomes" id="UP001501586"/>
    </source>
</evidence>
<evidence type="ECO:0000256" key="1">
    <source>
        <dbReference type="SAM" id="MobiDB-lite"/>
    </source>
</evidence>
<dbReference type="InterPro" id="IPR049457">
    <property type="entry name" value="Emfourin"/>
</dbReference>
<dbReference type="Pfam" id="PF20242">
    <property type="entry name" value="Emfourin"/>
    <property type="match status" value="1"/>
</dbReference>
<organism evidence="2 3">
    <name type="scientific">Brevibacterium daeguense</name>
    <dbReference type="NCBI Taxonomy" id="909936"/>
    <lineage>
        <taxon>Bacteria</taxon>
        <taxon>Bacillati</taxon>
        <taxon>Actinomycetota</taxon>
        <taxon>Actinomycetes</taxon>
        <taxon>Micrococcales</taxon>
        <taxon>Brevibacteriaceae</taxon>
        <taxon>Brevibacterium</taxon>
    </lineage>
</organism>